<dbReference type="GO" id="GO:0033214">
    <property type="term" value="P:siderophore-iron import into cell"/>
    <property type="evidence" value="ECO:0007669"/>
    <property type="project" value="TreeGrafter"/>
</dbReference>
<dbReference type="AlphaFoldDB" id="A0A930B6J8"/>
<feature type="transmembrane region" description="Helical" evidence="8">
    <location>
        <begin position="189"/>
        <end position="211"/>
    </location>
</feature>
<feature type="transmembrane region" description="Helical" evidence="8">
    <location>
        <begin position="240"/>
        <end position="269"/>
    </location>
</feature>
<feature type="transmembrane region" description="Helical" evidence="8">
    <location>
        <begin position="311"/>
        <end position="328"/>
    </location>
</feature>
<evidence type="ECO:0000256" key="7">
    <source>
        <dbReference type="ARBA" id="ARBA00023136"/>
    </source>
</evidence>
<dbReference type="Pfam" id="PF01032">
    <property type="entry name" value="FecCD"/>
    <property type="match status" value="1"/>
</dbReference>
<feature type="transmembrane region" description="Helical" evidence="8">
    <location>
        <begin position="63"/>
        <end position="80"/>
    </location>
</feature>
<evidence type="ECO:0000256" key="5">
    <source>
        <dbReference type="ARBA" id="ARBA00022692"/>
    </source>
</evidence>
<keyword evidence="3" id="KW-0813">Transport</keyword>
<evidence type="ECO:0000256" key="8">
    <source>
        <dbReference type="SAM" id="Phobius"/>
    </source>
</evidence>
<proteinExistence type="inferred from homology"/>
<dbReference type="EMBL" id="JABZMK010000054">
    <property type="protein sequence ID" value="MBF1129788.1"/>
    <property type="molecule type" value="Genomic_DNA"/>
</dbReference>
<dbReference type="GO" id="GO:0022857">
    <property type="term" value="F:transmembrane transporter activity"/>
    <property type="evidence" value="ECO:0007669"/>
    <property type="project" value="InterPro"/>
</dbReference>
<feature type="transmembrane region" description="Helical" evidence="8">
    <location>
        <begin position="148"/>
        <end position="169"/>
    </location>
</feature>
<dbReference type="SUPFAM" id="SSF81345">
    <property type="entry name" value="ABC transporter involved in vitamin B12 uptake, BtuC"/>
    <property type="match status" value="1"/>
</dbReference>
<keyword evidence="6 8" id="KW-1133">Transmembrane helix</keyword>
<dbReference type="GO" id="GO:0005886">
    <property type="term" value="C:plasma membrane"/>
    <property type="evidence" value="ECO:0007669"/>
    <property type="project" value="UniProtKB-SubCell"/>
</dbReference>
<evidence type="ECO:0000313" key="10">
    <source>
        <dbReference type="Proteomes" id="UP000757890"/>
    </source>
</evidence>
<evidence type="ECO:0000256" key="2">
    <source>
        <dbReference type="ARBA" id="ARBA00007935"/>
    </source>
</evidence>
<organism evidence="9 10">
    <name type="scientific">Dialister invisus</name>
    <dbReference type="NCBI Taxonomy" id="218538"/>
    <lineage>
        <taxon>Bacteria</taxon>
        <taxon>Bacillati</taxon>
        <taxon>Bacillota</taxon>
        <taxon>Negativicutes</taxon>
        <taxon>Veillonellales</taxon>
        <taxon>Veillonellaceae</taxon>
        <taxon>Dialister</taxon>
    </lineage>
</organism>
<evidence type="ECO:0000313" key="9">
    <source>
        <dbReference type="EMBL" id="MBF1129788.1"/>
    </source>
</evidence>
<evidence type="ECO:0000256" key="3">
    <source>
        <dbReference type="ARBA" id="ARBA00022448"/>
    </source>
</evidence>
<evidence type="ECO:0000256" key="1">
    <source>
        <dbReference type="ARBA" id="ARBA00004651"/>
    </source>
</evidence>
<name>A0A930B6J8_9FIRM</name>
<protein>
    <submittedName>
        <fullName evidence="9">Iron ABC transporter permease</fullName>
    </submittedName>
</protein>
<comment type="similarity">
    <text evidence="2">Belongs to the binding-protein-dependent transport system permease family. FecCD subfamily.</text>
</comment>
<evidence type="ECO:0000256" key="4">
    <source>
        <dbReference type="ARBA" id="ARBA00022475"/>
    </source>
</evidence>
<dbReference type="Gene3D" id="1.10.3470.10">
    <property type="entry name" value="ABC transporter involved in vitamin B12 uptake, BtuC"/>
    <property type="match status" value="1"/>
</dbReference>
<dbReference type="PROSITE" id="PS51257">
    <property type="entry name" value="PROKAR_LIPOPROTEIN"/>
    <property type="match status" value="1"/>
</dbReference>
<dbReference type="PANTHER" id="PTHR30472:SF25">
    <property type="entry name" value="ABC TRANSPORTER PERMEASE PROTEIN MJ0876-RELATED"/>
    <property type="match status" value="1"/>
</dbReference>
<keyword evidence="7 8" id="KW-0472">Membrane</keyword>
<dbReference type="PANTHER" id="PTHR30472">
    <property type="entry name" value="FERRIC ENTEROBACTIN TRANSPORT SYSTEM PERMEASE PROTEIN"/>
    <property type="match status" value="1"/>
</dbReference>
<comment type="subcellular location">
    <subcellularLocation>
        <location evidence="1">Cell membrane</location>
        <topology evidence="1">Multi-pass membrane protein</topology>
    </subcellularLocation>
</comment>
<feature type="transmembrane region" description="Helical" evidence="8">
    <location>
        <begin position="92"/>
        <end position="112"/>
    </location>
</feature>
<accession>A0A930B6J8</accession>
<feature type="transmembrane region" description="Helical" evidence="8">
    <location>
        <begin position="118"/>
        <end position="141"/>
    </location>
</feature>
<gene>
    <name evidence="9" type="ORF">HXL70_07080</name>
</gene>
<reference evidence="9" key="1">
    <citation type="submission" date="2020-04" db="EMBL/GenBank/DDBJ databases">
        <title>Deep metagenomics examines the oral microbiome during advanced dental caries in children, revealing novel taxa and co-occurrences with host molecules.</title>
        <authorList>
            <person name="Baker J.L."/>
            <person name="Morton J.T."/>
            <person name="Dinis M."/>
            <person name="Alvarez R."/>
            <person name="Tran N.C."/>
            <person name="Knight R."/>
            <person name="Edlund A."/>
        </authorList>
    </citation>
    <scope>NUCLEOTIDE SEQUENCE</scope>
    <source>
        <strain evidence="9">JCVI_32_bin.14</strain>
    </source>
</reference>
<feature type="transmembrane region" description="Helical" evidence="8">
    <location>
        <begin position="12"/>
        <end position="33"/>
    </location>
</feature>
<evidence type="ECO:0000256" key="6">
    <source>
        <dbReference type="ARBA" id="ARBA00022989"/>
    </source>
</evidence>
<dbReference type="InterPro" id="IPR037294">
    <property type="entry name" value="ABC_BtuC-like"/>
</dbReference>
<comment type="caution">
    <text evidence="9">The sequence shown here is derived from an EMBL/GenBank/DDBJ whole genome shotgun (WGS) entry which is preliminary data.</text>
</comment>
<dbReference type="RefSeq" id="WP_276640368.1">
    <property type="nucleotide sequence ID" value="NZ_CAUBBU010000005.1"/>
</dbReference>
<keyword evidence="4" id="KW-1003">Cell membrane</keyword>
<sequence>MQYRKYLSVSGLAVIAVSVLLFSCLAGLMLGYIPLSFPEVLGALAGCDGAAADIVRDLRLPRIILSAAAGMGLALSGVVMQAMFRNPMASPYIMGISSGASLGAVAAVFLGIGSAWGAGGVGLGAFAGALLMSVILAGVIGKKSGTSYILIVGVALGAVCSGITGVIIYSGAASSGIDVTLYWMMGSVAFAKTDHAVFLLMIVIAISAFFLRQSRILNLMLLGREGTLPLGRDLMPFFRLYILVNALLVGCIVMEAGLIGFVGLVVPHFVRSFIGADHKKLVPLAVLCGGILTVWADILGRVLVTGADVPLGVTLGLIGAPLFIYMQVRKSYNFGKEPS</sequence>
<dbReference type="CDD" id="cd06550">
    <property type="entry name" value="TM_ABC_iron-siderophores_like"/>
    <property type="match status" value="1"/>
</dbReference>
<feature type="transmembrane region" description="Helical" evidence="8">
    <location>
        <begin position="281"/>
        <end position="299"/>
    </location>
</feature>
<dbReference type="Proteomes" id="UP000757890">
    <property type="component" value="Unassembled WGS sequence"/>
</dbReference>
<dbReference type="InterPro" id="IPR000522">
    <property type="entry name" value="ABC_transptr_permease_BtuC"/>
</dbReference>
<keyword evidence="5 8" id="KW-0812">Transmembrane</keyword>